<gene>
    <name evidence="1" type="ORF">CPB83DRAFT_641428</name>
</gene>
<dbReference type="Gene3D" id="1.25.40.10">
    <property type="entry name" value="Tetratricopeptide repeat domain"/>
    <property type="match status" value="1"/>
</dbReference>
<evidence type="ECO:0000313" key="2">
    <source>
        <dbReference type="Proteomes" id="UP000807306"/>
    </source>
</evidence>
<organism evidence="1 2">
    <name type="scientific">Crepidotus variabilis</name>
    <dbReference type="NCBI Taxonomy" id="179855"/>
    <lineage>
        <taxon>Eukaryota</taxon>
        <taxon>Fungi</taxon>
        <taxon>Dikarya</taxon>
        <taxon>Basidiomycota</taxon>
        <taxon>Agaricomycotina</taxon>
        <taxon>Agaricomycetes</taxon>
        <taxon>Agaricomycetidae</taxon>
        <taxon>Agaricales</taxon>
        <taxon>Agaricineae</taxon>
        <taxon>Crepidotaceae</taxon>
        <taxon>Crepidotus</taxon>
    </lineage>
</organism>
<keyword evidence="2" id="KW-1185">Reference proteome</keyword>
<dbReference type="Proteomes" id="UP000807306">
    <property type="component" value="Unassembled WGS sequence"/>
</dbReference>
<evidence type="ECO:0000313" key="1">
    <source>
        <dbReference type="EMBL" id="KAF9524087.1"/>
    </source>
</evidence>
<proteinExistence type="predicted"/>
<dbReference type="EMBL" id="MU157905">
    <property type="protein sequence ID" value="KAF9524087.1"/>
    <property type="molecule type" value="Genomic_DNA"/>
</dbReference>
<dbReference type="AlphaFoldDB" id="A0A9P6JKB5"/>
<reference evidence="1" key="1">
    <citation type="submission" date="2020-11" db="EMBL/GenBank/DDBJ databases">
        <authorList>
            <consortium name="DOE Joint Genome Institute"/>
            <person name="Ahrendt S."/>
            <person name="Riley R."/>
            <person name="Andreopoulos W."/>
            <person name="Labutti K."/>
            <person name="Pangilinan J."/>
            <person name="Ruiz-Duenas F.J."/>
            <person name="Barrasa J.M."/>
            <person name="Sanchez-Garcia M."/>
            <person name="Camarero S."/>
            <person name="Miyauchi S."/>
            <person name="Serrano A."/>
            <person name="Linde D."/>
            <person name="Babiker R."/>
            <person name="Drula E."/>
            <person name="Ayuso-Fernandez I."/>
            <person name="Pacheco R."/>
            <person name="Padilla G."/>
            <person name="Ferreira P."/>
            <person name="Barriuso J."/>
            <person name="Kellner H."/>
            <person name="Castanera R."/>
            <person name="Alfaro M."/>
            <person name="Ramirez L."/>
            <person name="Pisabarro A.G."/>
            <person name="Kuo A."/>
            <person name="Tritt A."/>
            <person name="Lipzen A."/>
            <person name="He G."/>
            <person name="Yan M."/>
            <person name="Ng V."/>
            <person name="Cullen D."/>
            <person name="Martin F."/>
            <person name="Rosso M.-N."/>
            <person name="Henrissat B."/>
            <person name="Hibbett D."/>
            <person name="Martinez A.T."/>
            <person name="Grigoriev I.V."/>
        </authorList>
    </citation>
    <scope>NUCLEOTIDE SEQUENCE</scope>
    <source>
        <strain evidence="1">CBS 506.95</strain>
    </source>
</reference>
<name>A0A9P6JKB5_9AGAR</name>
<protein>
    <submittedName>
        <fullName evidence="1">Uncharacterized protein</fullName>
    </submittedName>
</protein>
<comment type="caution">
    <text evidence="1">The sequence shown here is derived from an EMBL/GenBank/DDBJ whole genome shotgun (WGS) entry which is preliminary data.</text>
</comment>
<sequence length="172" mass="19555">MRTLIPLKLINAPLDPGFYLSFWVYPKADALACLGWYHTHLGLEAEDAENASLEFDQAAKYYAEAGTILPGDEEKALIYLRSAVEAHWYNNHSARVYMPLVLKIMNSEEAMLEIWENSPISESRDASLLQVLEFGVLLTDTLQAGKYTKDDIIKPRELKELDKFPSTNVLYL</sequence>
<accession>A0A9P6JKB5</accession>
<dbReference type="OrthoDB" id="2423701at2759"/>
<dbReference type="InterPro" id="IPR011990">
    <property type="entry name" value="TPR-like_helical_dom_sf"/>
</dbReference>